<accession>A0A1B7MUI5</accession>
<gene>
    <name evidence="1" type="ORF">K503DRAFT_772708</name>
</gene>
<dbReference type="AlphaFoldDB" id="A0A1B7MUI5"/>
<proteinExistence type="predicted"/>
<name>A0A1B7MUI5_9AGAM</name>
<reference evidence="1 2" key="1">
    <citation type="submission" date="2016-06" db="EMBL/GenBank/DDBJ databases">
        <title>Comparative genomics of the ectomycorrhizal sister species Rhizopogon vinicolor and Rhizopogon vesiculosus (Basidiomycota: Boletales) reveals a divergence of the mating type B locus.</title>
        <authorList>
            <consortium name="DOE Joint Genome Institute"/>
            <person name="Mujic A.B."/>
            <person name="Kuo A."/>
            <person name="Tritt A."/>
            <person name="Lipzen A."/>
            <person name="Chen C."/>
            <person name="Johnson J."/>
            <person name="Sharma A."/>
            <person name="Barry K."/>
            <person name="Grigoriev I.V."/>
            <person name="Spatafora J.W."/>
        </authorList>
    </citation>
    <scope>NUCLEOTIDE SEQUENCE [LARGE SCALE GENOMIC DNA]</scope>
    <source>
        <strain evidence="1 2">AM-OR11-026</strain>
    </source>
</reference>
<keyword evidence="2" id="KW-1185">Reference proteome</keyword>
<sequence>MPAILAHPDAHKLLPWMPAILAHADARILLPWMPANLAHAEGGDFTNSVYRTFLASHCHFLLPHLHASLDLLPSSYYFGDPRFTSLCHFTPNVLVSAAHLGSSSHRSGPLSGPGPLRGLHPNSYQCKHSHTGCGTIAPREVAFQMLLRVLLTSVW</sequence>
<dbReference type="EMBL" id="KV448431">
    <property type="protein sequence ID" value="OAX36245.1"/>
    <property type="molecule type" value="Genomic_DNA"/>
</dbReference>
<protein>
    <submittedName>
        <fullName evidence="1">Uncharacterized protein</fullName>
    </submittedName>
</protein>
<dbReference type="Proteomes" id="UP000092154">
    <property type="component" value="Unassembled WGS sequence"/>
</dbReference>
<evidence type="ECO:0000313" key="2">
    <source>
        <dbReference type="Proteomes" id="UP000092154"/>
    </source>
</evidence>
<dbReference type="InParanoid" id="A0A1B7MUI5"/>
<organism evidence="1 2">
    <name type="scientific">Rhizopogon vinicolor AM-OR11-026</name>
    <dbReference type="NCBI Taxonomy" id="1314800"/>
    <lineage>
        <taxon>Eukaryota</taxon>
        <taxon>Fungi</taxon>
        <taxon>Dikarya</taxon>
        <taxon>Basidiomycota</taxon>
        <taxon>Agaricomycotina</taxon>
        <taxon>Agaricomycetes</taxon>
        <taxon>Agaricomycetidae</taxon>
        <taxon>Boletales</taxon>
        <taxon>Suillineae</taxon>
        <taxon>Rhizopogonaceae</taxon>
        <taxon>Rhizopogon</taxon>
    </lineage>
</organism>
<evidence type="ECO:0000313" key="1">
    <source>
        <dbReference type="EMBL" id="OAX36245.1"/>
    </source>
</evidence>